<feature type="region of interest" description="Disordered" evidence="1">
    <location>
        <begin position="92"/>
        <end position="123"/>
    </location>
</feature>
<reference evidence="2 3" key="1">
    <citation type="submission" date="2021-06" db="EMBL/GenBank/DDBJ databases">
        <title>Caerostris extrusa draft genome.</title>
        <authorList>
            <person name="Kono N."/>
            <person name="Arakawa K."/>
        </authorList>
    </citation>
    <scope>NUCLEOTIDE SEQUENCE [LARGE SCALE GENOMIC DNA]</scope>
</reference>
<protein>
    <submittedName>
        <fullName evidence="2">Histone-lysine N-methyltransferase 2C</fullName>
    </submittedName>
</protein>
<sequence>MADEHSGIIKFDKESNEVENEKVSIPYNHQLAPTSRLSVGDAEASTNEFSTKLQQAVSQRSASCDAVSSATTSIDSPAKTFESPFGLDRIVQPLSAKRARGRPRKDFPRPPKPHLTQPPSIKA</sequence>
<evidence type="ECO:0000313" key="3">
    <source>
        <dbReference type="Proteomes" id="UP001054945"/>
    </source>
</evidence>
<proteinExistence type="predicted"/>
<accession>A0AAV4UAY3</accession>
<dbReference type="Proteomes" id="UP001054945">
    <property type="component" value="Unassembled WGS sequence"/>
</dbReference>
<gene>
    <name evidence="2" type="primary">Kmt2c</name>
    <name evidence="2" type="ORF">CEXT_374921</name>
</gene>
<name>A0AAV4UAY3_CAEEX</name>
<keyword evidence="3" id="KW-1185">Reference proteome</keyword>
<organism evidence="2 3">
    <name type="scientific">Caerostris extrusa</name>
    <name type="common">Bark spider</name>
    <name type="synonym">Caerostris bankana</name>
    <dbReference type="NCBI Taxonomy" id="172846"/>
    <lineage>
        <taxon>Eukaryota</taxon>
        <taxon>Metazoa</taxon>
        <taxon>Ecdysozoa</taxon>
        <taxon>Arthropoda</taxon>
        <taxon>Chelicerata</taxon>
        <taxon>Arachnida</taxon>
        <taxon>Araneae</taxon>
        <taxon>Araneomorphae</taxon>
        <taxon>Entelegynae</taxon>
        <taxon>Araneoidea</taxon>
        <taxon>Araneidae</taxon>
        <taxon>Caerostris</taxon>
    </lineage>
</organism>
<comment type="caution">
    <text evidence="2">The sequence shown here is derived from an EMBL/GenBank/DDBJ whole genome shotgun (WGS) entry which is preliminary data.</text>
</comment>
<evidence type="ECO:0000256" key="1">
    <source>
        <dbReference type="SAM" id="MobiDB-lite"/>
    </source>
</evidence>
<feature type="region of interest" description="Disordered" evidence="1">
    <location>
        <begin position="1"/>
        <end position="27"/>
    </location>
</feature>
<feature type="compositionally biased region" description="Basic and acidic residues" evidence="1">
    <location>
        <begin position="1"/>
        <end position="22"/>
    </location>
</feature>
<dbReference type="AlphaFoldDB" id="A0AAV4UAY3"/>
<dbReference type="EMBL" id="BPLR01012560">
    <property type="protein sequence ID" value="GIY54829.1"/>
    <property type="molecule type" value="Genomic_DNA"/>
</dbReference>
<evidence type="ECO:0000313" key="2">
    <source>
        <dbReference type="EMBL" id="GIY54829.1"/>
    </source>
</evidence>